<dbReference type="Pfam" id="PF08524">
    <property type="entry name" value="rRNA_processing"/>
    <property type="match status" value="1"/>
</dbReference>
<proteinExistence type="predicted"/>
<sequence>MKKGRKEIDPQKVAAKRRFREQLYKGPKQQLKEQTETKVIHAYKKVLRKEQKDLTKWQSKLEKIYAQDEEEEGKEEKQRIADEKNAALEKYAKKKKEGHRKRAKRNYKGQPIMASQVDLLLSKLQKNKS</sequence>
<dbReference type="EMBL" id="AMQN01032715">
    <property type="status" value="NOT_ANNOTATED_CDS"/>
    <property type="molecule type" value="Genomic_DNA"/>
</dbReference>
<organism evidence="2">
    <name type="scientific">Capitella teleta</name>
    <name type="common">Polychaete worm</name>
    <dbReference type="NCBI Taxonomy" id="283909"/>
    <lineage>
        <taxon>Eukaryota</taxon>
        <taxon>Metazoa</taxon>
        <taxon>Spiralia</taxon>
        <taxon>Lophotrochozoa</taxon>
        <taxon>Annelida</taxon>
        <taxon>Polychaeta</taxon>
        <taxon>Sedentaria</taxon>
        <taxon>Scolecida</taxon>
        <taxon>Capitellidae</taxon>
        <taxon>Capitella</taxon>
    </lineage>
</organism>
<gene>
    <name evidence="2" type="ORF">CAPTEDRAFT_201660</name>
</gene>
<dbReference type="AlphaFoldDB" id="R7T703"/>
<dbReference type="InterPro" id="IPR013730">
    <property type="entry name" value="Fyv7/TAP26"/>
</dbReference>
<dbReference type="Proteomes" id="UP000014760">
    <property type="component" value="Unassembled WGS sequence"/>
</dbReference>
<feature type="region of interest" description="Disordered" evidence="1">
    <location>
        <begin position="89"/>
        <end position="112"/>
    </location>
</feature>
<evidence type="ECO:0008006" key="5">
    <source>
        <dbReference type="Google" id="ProtNLM"/>
    </source>
</evidence>
<reference evidence="4" key="1">
    <citation type="submission" date="2012-12" db="EMBL/GenBank/DDBJ databases">
        <authorList>
            <person name="Hellsten U."/>
            <person name="Grimwood J."/>
            <person name="Chapman J.A."/>
            <person name="Shapiro H."/>
            <person name="Aerts A."/>
            <person name="Otillar R.P."/>
            <person name="Terry A.Y."/>
            <person name="Boore J.L."/>
            <person name="Simakov O."/>
            <person name="Marletaz F."/>
            <person name="Cho S.-J."/>
            <person name="Edsinger-Gonzales E."/>
            <person name="Havlak P."/>
            <person name="Kuo D.-H."/>
            <person name="Larsson T."/>
            <person name="Lv J."/>
            <person name="Arendt D."/>
            <person name="Savage R."/>
            <person name="Osoegawa K."/>
            <person name="de Jong P."/>
            <person name="Lindberg D.R."/>
            <person name="Seaver E.C."/>
            <person name="Weisblat D.A."/>
            <person name="Putnam N.H."/>
            <person name="Grigoriev I.V."/>
            <person name="Rokhsar D.S."/>
        </authorList>
    </citation>
    <scope>NUCLEOTIDE SEQUENCE</scope>
    <source>
        <strain evidence="4">I ESC-2004</strain>
    </source>
</reference>
<evidence type="ECO:0000313" key="4">
    <source>
        <dbReference type="Proteomes" id="UP000014760"/>
    </source>
</evidence>
<evidence type="ECO:0000313" key="3">
    <source>
        <dbReference type="EnsemblMetazoa" id="CapteP201660"/>
    </source>
</evidence>
<dbReference type="EMBL" id="KB311386">
    <property type="protein sequence ID" value="ELT89399.1"/>
    <property type="molecule type" value="Genomic_DNA"/>
</dbReference>
<evidence type="ECO:0000256" key="1">
    <source>
        <dbReference type="SAM" id="MobiDB-lite"/>
    </source>
</evidence>
<dbReference type="OMA" id="YKINQWE"/>
<protein>
    <recommendedName>
        <fullName evidence="5">rRNA-processing protein FYV7</fullName>
    </recommendedName>
</protein>
<reference evidence="2 4" key="2">
    <citation type="journal article" date="2013" name="Nature">
        <title>Insights into bilaterian evolution from three spiralian genomes.</title>
        <authorList>
            <person name="Simakov O."/>
            <person name="Marletaz F."/>
            <person name="Cho S.J."/>
            <person name="Edsinger-Gonzales E."/>
            <person name="Havlak P."/>
            <person name="Hellsten U."/>
            <person name="Kuo D.H."/>
            <person name="Larsson T."/>
            <person name="Lv J."/>
            <person name="Arendt D."/>
            <person name="Savage R."/>
            <person name="Osoegawa K."/>
            <person name="de Jong P."/>
            <person name="Grimwood J."/>
            <person name="Chapman J.A."/>
            <person name="Shapiro H."/>
            <person name="Aerts A."/>
            <person name="Otillar R.P."/>
            <person name="Terry A.Y."/>
            <person name="Boore J.L."/>
            <person name="Grigoriev I.V."/>
            <person name="Lindberg D.R."/>
            <person name="Seaver E.C."/>
            <person name="Weisblat D.A."/>
            <person name="Putnam N.H."/>
            <person name="Rokhsar D.S."/>
        </authorList>
    </citation>
    <scope>NUCLEOTIDE SEQUENCE</scope>
    <source>
        <strain evidence="2 4">I ESC-2004</strain>
    </source>
</reference>
<dbReference type="HOGENOM" id="CLU_1950840_0_0_1"/>
<dbReference type="EnsemblMetazoa" id="CapteT201660">
    <property type="protein sequence ID" value="CapteP201660"/>
    <property type="gene ID" value="CapteG201660"/>
</dbReference>
<name>R7T703_CAPTE</name>
<accession>R7T703</accession>
<reference evidence="3" key="3">
    <citation type="submission" date="2015-06" db="UniProtKB">
        <authorList>
            <consortium name="EnsemblMetazoa"/>
        </authorList>
    </citation>
    <scope>IDENTIFICATION</scope>
</reference>
<feature type="compositionally biased region" description="Basic residues" evidence="1">
    <location>
        <begin position="92"/>
        <end position="107"/>
    </location>
</feature>
<evidence type="ECO:0000313" key="2">
    <source>
        <dbReference type="EMBL" id="ELT89399.1"/>
    </source>
</evidence>
<keyword evidence="4" id="KW-1185">Reference proteome</keyword>